<dbReference type="PANTHER" id="PTHR43031:SF1">
    <property type="entry name" value="PYRIDINE NUCLEOTIDE-DISULPHIDE OXIDOREDUCTASE"/>
    <property type="match status" value="1"/>
</dbReference>
<dbReference type="GO" id="GO:0016740">
    <property type="term" value="F:transferase activity"/>
    <property type="evidence" value="ECO:0007669"/>
    <property type="project" value="UniProtKB-KW"/>
</dbReference>
<dbReference type="KEGG" id="caby:Cabys_1264"/>
<keyword evidence="4" id="KW-1185">Reference proteome</keyword>
<evidence type="ECO:0000313" key="5">
    <source>
        <dbReference type="Proteomes" id="UP000183868"/>
    </source>
</evidence>
<dbReference type="EMBL" id="CP018099">
    <property type="protein sequence ID" value="APF18013.1"/>
    <property type="molecule type" value="Genomic_DNA"/>
</dbReference>
<evidence type="ECO:0000313" key="2">
    <source>
        <dbReference type="EMBL" id="APF18013.1"/>
    </source>
</evidence>
<accession>H1XYY9</accession>
<dbReference type="PANTHER" id="PTHR43031">
    <property type="entry name" value="FAD-DEPENDENT OXIDOREDUCTASE"/>
    <property type="match status" value="1"/>
</dbReference>
<dbReference type="AlphaFoldDB" id="H1XYY9"/>
<keyword evidence="2" id="KW-0808">Transferase</keyword>
<dbReference type="InParanoid" id="H1XYY9"/>
<gene>
    <name evidence="2" type="ORF">Cabys_1264</name>
    <name evidence="3" type="ORF">Calab_2450</name>
</gene>
<dbReference type="RefSeq" id="WP_006929282.1">
    <property type="nucleotide sequence ID" value="NZ_CM001402.1"/>
</dbReference>
<dbReference type="Pfam" id="PF00581">
    <property type="entry name" value="Rhodanese"/>
    <property type="match status" value="1"/>
</dbReference>
<dbReference type="InterPro" id="IPR036873">
    <property type="entry name" value="Rhodanese-like_dom_sf"/>
</dbReference>
<dbReference type="Proteomes" id="UP000183868">
    <property type="component" value="Chromosome"/>
</dbReference>
<organism evidence="3 4">
    <name type="scientific">Caldithrix abyssi DSM 13497</name>
    <dbReference type="NCBI Taxonomy" id="880073"/>
    <lineage>
        <taxon>Bacteria</taxon>
        <taxon>Pseudomonadati</taxon>
        <taxon>Calditrichota</taxon>
        <taxon>Calditrichia</taxon>
        <taxon>Calditrichales</taxon>
        <taxon>Calditrichaceae</taxon>
        <taxon>Caldithrix</taxon>
    </lineage>
</organism>
<dbReference type="Proteomes" id="UP000004671">
    <property type="component" value="Chromosome"/>
</dbReference>
<dbReference type="SUPFAM" id="SSF52821">
    <property type="entry name" value="Rhodanese/Cell cycle control phosphatase"/>
    <property type="match status" value="1"/>
</dbReference>
<feature type="domain" description="Rhodanese" evidence="1">
    <location>
        <begin position="61"/>
        <end position="151"/>
    </location>
</feature>
<dbReference type="EMBL" id="CM001402">
    <property type="protein sequence ID" value="EHO42060.1"/>
    <property type="molecule type" value="Genomic_DNA"/>
</dbReference>
<evidence type="ECO:0000313" key="4">
    <source>
        <dbReference type="Proteomes" id="UP000004671"/>
    </source>
</evidence>
<dbReference type="HOGENOM" id="CLU_1347583_0_0_0"/>
<evidence type="ECO:0000259" key="1">
    <source>
        <dbReference type="PROSITE" id="PS50206"/>
    </source>
</evidence>
<reference evidence="2 5" key="2">
    <citation type="submission" date="2016-11" db="EMBL/GenBank/DDBJ databases">
        <title>Genomic analysis of Caldithrix abyssi and proposal of a novel bacterial phylum Caldithrichaeota.</title>
        <authorList>
            <person name="Kublanov I."/>
            <person name="Sigalova O."/>
            <person name="Gavrilov S."/>
            <person name="Lebedinsky A."/>
            <person name="Ivanova N."/>
            <person name="Daum C."/>
            <person name="Reddy T."/>
            <person name="Klenk H.P."/>
            <person name="Goker M."/>
            <person name="Reva O."/>
            <person name="Miroshnichenko M."/>
            <person name="Kyprides N."/>
            <person name="Woyke T."/>
            <person name="Gelfand M."/>
        </authorList>
    </citation>
    <scope>NUCLEOTIDE SEQUENCE [LARGE SCALE GENOMIC DNA]</scope>
    <source>
        <strain evidence="2 5">LF13</strain>
    </source>
</reference>
<evidence type="ECO:0000313" key="3">
    <source>
        <dbReference type="EMBL" id="EHO42060.1"/>
    </source>
</evidence>
<dbReference type="OrthoDB" id="1178009at2"/>
<dbReference type="CDD" id="cd00158">
    <property type="entry name" value="RHOD"/>
    <property type="match status" value="1"/>
</dbReference>
<proteinExistence type="predicted"/>
<dbReference type="Gene3D" id="3.40.250.10">
    <property type="entry name" value="Rhodanese-like domain"/>
    <property type="match status" value="1"/>
</dbReference>
<dbReference type="InterPro" id="IPR001763">
    <property type="entry name" value="Rhodanese-like_dom"/>
</dbReference>
<dbReference type="eggNOG" id="COG0607">
    <property type="taxonomic scope" value="Bacteria"/>
</dbReference>
<dbReference type="PaxDb" id="880073-Calab_2450"/>
<dbReference type="STRING" id="880073.Cabys_1264"/>
<name>H1XYY9_CALAY</name>
<protein>
    <submittedName>
        <fullName evidence="3">Rhodanese-like protein</fullName>
    </submittedName>
    <submittedName>
        <fullName evidence="2">Rhodanese-related sulfurtransferase</fullName>
    </submittedName>
</protein>
<dbReference type="InterPro" id="IPR050229">
    <property type="entry name" value="GlpE_sulfurtransferase"/>
</dbReference>
<sequence length="210" mass="23802" precursor="true">MKISPKLFGFSMLFILGLILAFAPVDKMASHTVDASQLLNDLQHRNYYITPDDLAHMIINKEPGFLVVDIRSKEDFEKYHIPGSIHIPVKELLSSEDLKDLAEGNTLILASNGNTLASQAWLILKENGFDDVFILQGGLNYWVQVFTNPARPSGFYTDDELFRYQFRKAAAPVMMGTKLVNNETQKSETKISKPVFRRKNKKKAKFDEGC</sequence>
<dbReference type="PROSITE" id="PS50206">
    <property type="entry name" value="RHODANESE_3"/>
    <property type="match status" value="1"/>
</dbReference>
<reference evidence="3 4" key="1">
    <citation type="submission" date="2011-09" db="EMBL/GenBank/DDBJ databases">
        <title>The permanent draft genome of Caldithrix abyssi DSM 13497.</title>
        <authorList>
            <consortium name="US DOE Joint Genome Institute (JGI-PGF)"/>
            <person name="Lucas S."/>
            <person name="Han J."/>
            <person name="Lapidus A."/>
            <person name="Bruce D."/>
            <person name="Goodwin L."/>
            <person name="Pitluck S."/>
            <person name="Peters L."/>
            <person name="Kyrpides N."/>
            <person name="Mavromatis K."/>
            <person name="Ivanova N."/>
            <person name="Mikhailova N."/>
            <person name="Chertkov O."/>
            <person name="Detter J.C."/>
            <person name="Tapia R."/>
            <person name="Han C."/>
            <person name="Land M."/>
            <person name="Hauser L."/>
            <person name="Markowitz V."/>
            <person name="Cheng J.-F."/>
            <person name="Hugenholtz P."/>
            <person name="Woyke T."/>
            <person name="Wu D."/>
            <person name="Spring S."/>
            <person name="Brambilla E."/>
            <person name="Klenk H.-P."/>
            <person name="Eisen J.A."/>
        </authorList>
    </citation>
    <scope>NUCLEOTIDE SEQUENCE [LARGE SCALE GENOMIC DNA]</scope>
    <source>
        <strain evidence="3 4">DSM 13497</strain>
    </source>
</reference>
<dbReference type="SMART" id="SM00450">
    <property type="entry name" value="RHOD"/>
    <property type="match status" value="1"/>
</dbReference>